<reference evidence="6" key="1">
    <citation type="submission" date="2022-11" db="EMBL/GenBank/DDBJ databases">
        <title>Hoeflea poritis sp. nov., isolated from scleractinian coral Porites lutea.</title>
        <authorList>
            <person name="Zhang G."/>
            <person name="Wei Q."/>
            <person name="Cai L."/>
        </authorList>
    </citation>
    <scope>NUCLEOTIDE SEQUENCE</scope>
    <source>
        <strain evidence="6">E7-10</strain>
    </source>
</reference>
<comment type="caution">
    <text evidence="6">The sequence shown here is derived from an EMBL/GenBank/DDBJ whole genome shotgun (WGS) entry which is preliminary data.</text>
</comment>
<dbReference type="Proteomes" id="UP001148313">
    <property type="component" value="Unassembled WGS sequence"/>
</dbReference>
<dbReference type="Gene3D" id="3.90.700.10">
    <property type="entry name" value="Succinate dehydrogenase/fumarate reductase flavoprotein, catalytic domain"/>
    <property type="match status" value="1"/>
</dbReference>
<evidence type="ECO:0000256" key="3">
    <source>
        <dbReference type="ARBA" id="ARBA00022827"/>
    </source>
</evidence>
<dbReference type="InterPro" id="IPR027477">
    <property type="entry name" value="Succ_DH/fumarate_Rdtase_cat_sf"/>
</dbReference>
<name>A0ABT4VUY8_9HYPH</name>
<keyword evidence="2" id="KW-0285">Flavoprotein</keyword>
<dbReference type="SUPFAM" id="SSF51905">
    <property type="entry name" value="FAD/NAD(P)-binding domain"/>
    <property type="match status" value="1"/>
</dbReference>
<dbReference type="InterPro" id="IPR036188">
    <property type="entry name" value="FAD/NAD-bd_sf"/>
</dbReference>
<evidence type="ECO:0000259" key="5">
    <source>
        <dbReference type="Pfam" id="PF00890"/>
    </source>
</evidence>
<evidence type="ECO:0000313" key="7">
    <source>
        <dbReference type="Proteomes" id="UP001148313"/>
    </source>
</evidence>
<protein>
    <submittedName>
        <fullName evidence="6">FAD-binding protein</fullName>
    </submittedName>
</protein>
<dbReference type="EMBL" id="JAPJZH010000024">
    <property type="protein sequence ID" value="MDA4848526.1"/>
    <property type="molecule type" value="Genomic_DNA"/>
</dbReference>
<keyword evidence="3" id="KW-0274">FAD</keyword>
<dbReference type="Gene3D" id="3.50.50.60">
    <property type="entry name" value="FAD/NAD(P)-binding domain"/>
    <property type="match status" value="1"/>
</dbReference>
<evidence type="ECO:0000256" key="4">
    <source>
        <dbReference type="ARBA" id="ARBA00023002"/>
    </source>
</evidence>
<sequence length="473" mass="50202">MTDLTVDAVVMGAGLAGITCALRLAQAGKSVLVAEKGKDERYPCNTRMSGGVFHVCLTDILSDPALLKGRILEETGYSAREDLAEAVATDAIRAVRWLQNQGIRFVKGSPDPWHNFVLAPPAINRIGGSTEGRSGDVLLRTLERQLLDLGGELHRGLHGQQLVGDAGRCLGMTALQENGQSVTILAGATIICDGGFQSNSDLLRENISALPERLLQRNSGQSVGDGLKMVSAFGGKVTDLSGFYGHLQSAPSAQDSRYWPYPWLDYLALAGIVVDAYGRRFCDEGLGGVSIANAVARQPDPDKVWVIFDHNIWEGPGRARFIPPNPNLLDLEGAVIQSDTLSELADRIALPAENLCETVISHNSAIAKNDGSSLTPCRSFTPQNLWPIEEAPYFAAPIIAGITHTMGGIEIDANSQVLSATKDSIPIPGLYAAGACTGGLEGGEKPGYVGGLVKSAVTGLRASEQILRDPQLV</sequence>
<keyword evidence="4" id="KW-0560">Oxidoreductase</keyword>
<dbReference type="Pfam" id="PF00890">
    <property type="entry name" value="FAD_binding_2"/>
    <property type="match status" value="1"/>
</dbReference>
<keyword evidence="7" id="KW-1185">Reference proteome</keyword>
<dbReference type="RefSeq" id="WP_271092396.1">
    <property type="nucleotide sequence ID" value="NZ_JAPJZH010000024.1"/>
</dbReference>
<dbReference type="InterPro" id="IPR050315">
    <property type="entry name" value="FAD-oxidoreductase_2"/>
</dbReference>
<feature type="domain" description="FAD-dependent oxidoreductase 2 FAD-binding" evidence="5">
    <location>
        <begin position="7"/>
        <end position="443"/>
    </location>
</feature>
<dbReference type="PANTHER" id="PTHR43400">
    <property type="entry name" value="FUMARATE REDUCTASE"/>
    <property type="match status" value="1"/>
</dbReference>
<organism evidence="6 7">
    <name type="scientific">Hoeflea poritis</name>
    <dbReference type="NCBI Taxonomy" id="2993659"/>
    <lineage>
        <taxon>Bacteria</taxon>
        <taxon>Pseudomonadati</taxon>
        <taxon>Pseudomonadota</taxon>
        <taxon>Alphaproteobacteria</taxon>
        <taxon>Hyphomicrobiales</taxon>
        <taxon>Rhizobiaceae</taxon>
        <taxon>Hoeflea</taxon>
    </lineage>
</organism>
<dbReference type="InterPro" id="IPR003953">
    <property type="entry name" value="FAD-dep_OxRdtase_2_FAD-bd"/>
</dbReference>
<proteinExistence type="predicted"/>
<evidence type="ECO:0000256" key="2">
    <source>
        <dbReference type="ARBA" id="ARBA00022630"/>
    </source>
</evidence>
<evidence type="ECO:0000313" key="6">
    <source>
        <dbReference type="EMBL" id="MDA4848526.1"/>
    </source>
</evidence>
<comment type="cofactor">
    <cofactor evidence="1">
        <name>FAD</name>
        <dbReference type="ChEBI" id="CHEBI:57692"/>
    </cofactor>
</comment>
<accession>A0ABT4VUY8</accession>
<evidence type="ECO:0000256" key="1">
    <source>
        <dbReference type="ARBA" id="ARBA00001974"/>
    </source>
</evidence>
<gene>
    <name evidence="6" type="ORF">OOZ53_24425</name>
</gene>
<dbReference type="SUPFAM" id="SSF56425">
    <property type="entry name" value="Succinate dehydrogenase/fumarate reductase flavoprotein, catalytic domain"/>
    <property type="match status" value="1"/>
</dbReference>
<dbReference type="PANTHER" id="PTHR43400:SF7">
    <property type="entry name" value="FAD-DEPENDENT OXIDOREDUCTASE 2 FAD BINDING DOMAIN-CONTAINING PROTEIN"/>
    <property type="match status" value="1"/>
</dbReference>